<feature type="transmembrane region" description="Helical" evidence="11">
    <location>
        <begin position="1651"/>
        <end position="1669"/>
    </location>
</feature>
<evidence type="ECO:0000256" key="11">
    <source>
        <dbReference type="SAM" id="Phobius"/>
    </source>
</evidence>
<evidence type="ECO:0000256" key="5">
    <source>
        <dbReference type="ARBA" id="ARBA00022737"/>
    </source>
</evidence>
<proteinExistence type="inferred from homology"/>
<feature type="transmembrane region" description="Helical" evidence="11">
    <location>
        <begin position="730"/>
        <end position="753"/>
    </location>
</feature>
<dbReference type="InterPro" id="IPR026082">
    <property type="entry name" value="ABCA"/>
</dbReference>
<evidence type="ECO:0000313" key="13">
    <source>
        <dbReference type="Proteomes" id="UP001652625"/>
    </source>
</evidence>
<evidence type="ECO:0000313" key="15">
    <source>
        <dbReference type="RefSeq" id="XP_065648871.1"/>
    </source>
</evidence>
<feature type="transmembrane region" description="Helical" evidence="11">
    <location>
        <begin position="835"/>
        <end position="857"/>
    </location>
</feature>
<feature type="domain" description="ABC transporter" evidence="12">
    <location>
        <begin position="1832"/>
        <end position="2064"/>
    </location>
</feature>
<feature type="transmembrane region" description="Helical" evidence="11">
    <location>
        <begin position="1768"/>
        <end position="1790"/>
    </location>
</feature>
<dbReference type="InterPro" id="IPR013525">
    <property type="entry name" value="ABC2_TM"/>
</dbReference>
<comment type="similarity">
    <text evidence="2">Belongs to the ABC transporter superfamily. ABCA family.</text>
</comment>
<dbReference type="InterPro" id="IPR056264">
    <property type="entry name" value="R2_ABCA1-4-like"/>
</dbReference>
<feature type="transmembrane region" description="Helical" evidence="11">
    <location>
        <begin position="1622"/>
        <end position="1639"/>
    </location>
</feature>
<keyword evidence="5" id="KW-0677">Repeat</keyword>
<dbReference type="PROSITE" id="PS00211">
    <property type="entry name" value="ABC_TRANSPORTER_1"/>
    <property type="match status" value="1"/>
</dbReference>
<evidence type="ECO:0000256" key="8">
    <source>
        <dbReference type="ARBA" id="ARBA00022989"/>
    </source>
</evidence>
<dbReference type="Pfam" id="PF00005">
    <property type="entry name" value="ABC_tran"/>
    <property type="match status" value="2"/>
</dbReference>
<evidence type="ECO:0000256" key="9">
    <source>
        <dbReference type="ARBA" id="ARBA00023136"/>
    </source>
</evidence>
<feature type="transmembrane region" description="Helical" evidence="11">
    <location>
        <begin position="23"/>
        <end position="42"/>
    </location>
</feature>
<evidence type="ECO:0000256" key="3">
    <source>
        <dbReference type="ARBA" id="ARBA00022448"/>
    </source>
</evidence>
<dbReference type="PANTHER" id="PTHR19229:SF36">
    <property type="entry name" value="ATP-BINDING CASSETTE SUB-FAMILY A MEMBER 2"/>
    <property type="match status" value="1"/>
</dbReference>
<feature type="region of interest" description="Disordered" evidence="10">
    <location>
        <begin position="2160"/>
        <end position="2181"/>
    </location>
</feature>
<dbReference type="Gene3D" id="3.40.50.300">
    <property type="entry name" value="P-loop containing nucleotide triphosphate hydrolases"/>
    <property type="match status" value="2"/>
</dbReference>
<keyword evidence="3" id="KW-0813">Transport</keyword>
<keyword evidence="8 11" id="KW-1133">Transmembrane helix</keyword>
<dbReference type="RefSeq" id="XP_065648871.1">
    <property type="nucleotide sequence ID" value="XM_065792799.1"/>
</dbReference>
<feature type="transmembrane region" description="Helical" evidence="11">
    <location>
        <begin position="650"/>
        <end position="674"/>
    </location>
</feature>
<dbReference type="InterPro" id="IPR003593">
    <property type="entry name" value="AAA+_ATPase"/>
</dbReference>
<dbReference type="InterPro" id="IPR017871">
    <property type="entry name" value="ABC_transporter-like_CS"/>
</dbReference>
<keyword evidence="13" id="KW-1185">Reference proteome</keyword>
<dbReference type="SMART" id="SM00382">
    <property type="entry name" value="AAA"/>
    <property type="match status" value="2"/>
</dbReference>
<evidence type="ECO:0000256" key="1">
    <source>
        <dbReference type="ARBA" id="ARBA00004141"/>
    </source>
</evidence>
<feature type="domain" description="ABC transporter" evidence="12">
    <location>
        <begin position="937"/>
        <end position="1168"/>
    </location>
</feature>
<dbReference type="GeneID" id="100206550"/>
<reference evidence="14 15" key="1">
    <citation type="submission" date="2025-05" db="UniProtKB">
        <authorList>
            <consortium name="RefSeq"/>
        </authorList>
    </citation>
    <scope>IDENTIFICATION</scope>
</reference>
<evidence type="ECO:0000256" key="2">
    <source>
        <dbReference type="ARBA" id="ARBA00008869"/>
    </source>
</evidence>
<evidence type="ECO:0000313" key="14">
    <source>
        <dbReference type="RefSeq" id="XP_065648870.1"/>
    </source>
</evidence>
<feature type="compositionally biased region" description="Polar residues" evidence="10">
    <location>
        <begin position="2169"/>
        <end position="2181"/>
    </location>
</feature>
<feature type="transmembrane region" description="Helical" evidence="11">
    <location>
        <begin position="694"/>
        <end position="718"/>
    </location>
</feature>
<feature type="transmembrane region" description="Helical" evidence="11">
    <location>
        <begin position="1681"/>
        <end position="1703"/>
    </location>
</feature>
<dbReference type="InterPro" id="IPR003439">
    <property type="entry name" value="ABC_transporter-like_ATP-bd"/>
</dbReference>
<evidence type="ECO:0000256" key="7">
    <source>
        <dbReference type="ARBA" id="ARBA00022840"/>
    </source>
</evidence>
<comment type="subcellular location">
    <subcellularLocation>
        <location evidence="1">Membrane</location>
        <topology evidence="1">Multi-pass membrane protein</topology>
    </subcellularLocation>
</comment>
<feature type="transmembrane region" description="Helical" evidence="11">
    <location>
        <begin position="1319"/>
        <end position="1342"/>
    </location>
</feature>
<evidence type="ECO:0000256" key="10">
    <source>
        <dbReference type="SAM" id="MobiDB-lite"/>
    </source>
</evidence>
<dbReference type="PROSITE" id="PS50893">
    <property type="entry name" value="ABC_TRANSPORTER_2"/>
    <property type="match status" value="2"/>
</dbReference>
<dbReference type="Pfam" id="PF23321">
    <property type="entry name" value="R1_ABCA1"/>
    <property type="match status" value="1"/>
</dbReference>
<organism evidence="13 15">
    <name type="scientific">Hydra vulgaris</name>
    <name type="common">Hydra</name>
    <name type="synonym">Hydra attenuata</name>
    <dbReference type="NCBI Taxonomy" id="6087"/>
    <lineage>
        <taxon>Eukaryota</taxon>
        <taxon>Metazoa</taxon>
        <taxon>Cnidaria</taxon>
        <taxon>Hydrozoa</taxon>
        <taxon>Hydroidolina</taxon>
        <taxon>Anthoathecata</taxon>
        <taxon>Aplanulata</taxon>
        <taxon>Hydridae</taxon>
        <taxon>Hydra</taxon>
    </lineage>
</organism>
<dbReference type="Pfam" id="PF12698">
    <property type="entry name" value="ABC2_membrane_3"/>
    <property type="match status" value="2"/>
</dbReference>
<keyword evidence="6" id="KW-0547">Nucleotide-binding</keyword>
<dbReference type="CDD" id="cd03263">
    <property type="entry name" value="ABC_subfamily_A"/>
    <property type="match status" value="2"/>
</dbReference>
<feature type="transmembrane region" description="Helical" evidence="11">
    <location>
        <begin position="1567"/>
        <end position="1592"/>
    </location>
</feature>
<feature type="transmembrane region" description="Helical" evidence="11">
    <location>
        <begin position="759"/>
        <end position="780"/>
    </location>
</feature>
<accession>A0ABM4BIK5</accession>
<evidence type="ECO:0000256" key="6">
    <source>
        <dbReference type="ARBA" id="ARBA00022741"/>
    </source>
</evidence>
<dbReference type="InterPro" id="IPR027417">
    <property type="entry name" value="P-loop_NTPase"/>
</dbReference>
<evidence type="ECO:0000259" key="12">
    <source>
        <dbReference type="PROSITE" id="PS50893"/>
    </source>
</evidence>
<sequence>MRFFWSKVCLVIWKNLIIRKRSLFRNIVEILWPLTIFLILLGTRITRPEKFEPNDPKGNVYFFPRALPSAGILPFIQSLFCHYESSKVFDKPQKIPSFTQSNLYKLVHEIEPIITNASVFQNIQNALQNDQKLHMLYVNISLAYNRIHNDFNSEEIVRIFLNALQKNKSIELLGKFKNNTVNGLLQSKVMVSNLGLLYNNWRMEKGSPEKKPKLFFCSDDRLANVLAFPSSFNKSLIITDICKNFEHMASALHILMNDNSFIAALTNLSFIQDIKTTIQNLNYEVNQDPFLFQGIYSKFYEYQKYFDPGIEFANHWHDNRYLKSLMCNHEYYSSFSSSSEQKDLEEEPLMKPIGKDYDQSICKIKSKEVIENLKVLSNGNSATVEFLTSILNGKILYTPNNQKTSLVIQRITSVFSSFALKPHIKDLLKTILKVIKDITSLKTSNKVLTEDDSILSFFRDKLLYNITNKEFEQIKSLSNKLLFLKKTSEVFQSKIKSFGSNLQLALKYYENLESIFNCYNLSNYFVPFENEEELIKYSSKSSNPFPSIVFLNLFDGKVFPKKVEYKLRFKPTFTPSTLKMQSNYWIPGPGPIRPNPFWQHEYMNFGFVFLQDIVERVLTEIISNKTISQPGIYTQQFPYPRYVKDSFYDLAMTMPLCMTLSWLYTFAMIVKSIVHEKELKLKQVMKVMGLTDTIHWTAWFITTLVCITLSSFALTFLLKIGRILSQSDVSLVLFVTIVYTVSLISTAYFVSIFFLKTNMAAACGGLIYFFTFTPFVFIGYLSFGEKFALQCLMSLFPTSAFSYAFKYIFIWEDQGIGARWSNFYSSPFKNDAFSIGWIVNFLILDFFLYLALTIYFLQILPGEQGKSMPWYFCFTKSFWFHSYTELKKKPFGLRNGYIKIKNLPDTNVDNKVSLNSNAGTFESKNFEREPIELKVGIDIVDLVKIYQPGNKCAVNHVNLKIYENQVTVLLGHNGAGKSTIMSILTGLMLPTSGTAFINEADINTNIKKALKNLGWCPQNNVLFDRLTVEEHILFYGGLKGLSRQIIHAEIERFLTDVGLEKKRNELSCNLSGGMKRKLSIALAFIGKSKVIILDEPTSGVDPYARRGIWDLILKYKTGRTILLSTHYMDEADALGDRISILSNGKLICSGSSLFLKQHFTKGYRLTILLDDNKNNLQSSNELLNFVSSFVNGAILEKASNFELTFSLPSEARSSGEFENLFYHVEQSKKLLGIQSYGLADSSIEEVFLNACQSESVKAEKSCGIMEPFEMSDYECSSSNEDEKGLENQFIEKHHTKCSLWIQQFQALLKKRLYHSIRNIKGVISEILLPTIFVAVAISFTLIQRQDSFKPSLKLSTDMFSKPNFVVVDTTNTNKYFDSIMKALIENSGQDRVHSYFSNCTHNQLELHNNVSNYESSIKESKEKKFGTTTYSTEKRECDNPTFMRIASGDTIINITGYNMNDYLISTMHEFINHRFGGLSFEQVNFPCSQPFNISCANIFLGPQNIIKLWYNLKGYHALPVYLNSINNAILRANIPATEDPAQYGIIAYNHPINLKIFSKDEVVSQSIITLLLPLFVIVATSFVPASFLVYLVEDRASKFKHLQIISGLNPIVYWLANFTWDMASYLMPVFFAIVVFLIFDQKAYVSSQNFPATLLLFILYGWSITPMMYPMSFVFNVPSNAYIVMIIANLFVGVIGTVSTFIFDVVEEKAGSVINEYLKKIFLIFPNYCLGRGIMDLGINQNKAEIEKSFGLNSFRDPFSWDITGRNLIAMAITGVIFFVFTLLCQYNFFLKPWTYNVKNHSLQIDVDDDVMKEEERITRENLGKQFTLRTLHLSKIYKGRKNLKTLAVNQISFGVERGECFGLLGLNGAGKSSTFKMLTGDSSITDGDAFVNNYSIRDDLKKVYHTIGYCPQSDAFDELLTAKELFLYFSQLRGFNKSQSKKVANWALHKLGLLEYKNQKCREYSGGNKRKVSTGLALIGSPSLIFLDEPTTGMDPGSRRFLWDIIISLLHDGKSVVLTSHSMEECETLCSRIAIMVNGEFKCMGTPQHLKNKYGLEYVIIIRCNSHLFVEVEAFMKSNLLDAKLKFLRHNMLEYCYPSYLINLSQLFNKLELLRKSVFIDEYSVSQSTLDQVFVDFARSQIEFTDLDKKEPSLSLKVNDDKDDDDFQNGTINEESSFLV</sequence>
<keyword evidence="4 11" id="KW-0812">Transmembrane</keyword>
<name>A0ABM4BIK5_HYDVU</name>
<dbReference type="SUPFAM" id="SSF52540">
    <property type="entry name" value="P-loop containing nucleoside triphosphate hydrolases"/>
    <property type="match status" value="2"/>
</dbReference>
<keyword evidence="7" id="KW-0067">ATP-binding</keyword>
<dbReference type="PANTHER" id="PTHR19229">
    <property type="entry name" value="ATP-BINDING CASSETTE TRANSPORTER SUBFAMILY A ABCA"/>
    <property type="match status" value="1"/>
</dbReference>
<feature type="transmembrane region" description="Helical" evidence="11">
    <location>
        <begin position="787"/>
        <end position="810"/>
    </location>
</feature>
<dbReference type="RefSeq" id="XP_065648870.1">
    <property type="nucleotide sequence ID" value="XM_065792798.1"/>
</dbReference>
<dbReference type="Proteomes" id="UP001652625">
    <property type="component" value="Chromosome 03"/>
</dbReference>
<evidence type="ECO:0000256" key="4">
    <source>
        <dbReference type="ARBA" id="ARBA00022692"/>
    </source>
</evidence>
<protein>
    <submittedName>
        <fullName evidence="14 15">Retinal-specific phospholipid-transporting ATPase ABCA4 isoform X4</fullName>
    </submittedName>
</protein>
<gene>
    <name evidence="14 15" type="primary">LOC100206550</name>
</gene>
<keyword evidence="9 11" id="KW-0472">Membrane</keyword>